<dbReference type="SUPFAM" id="SSF50630">
    <property type="entry name" value="Acid proteases"/>
    <property type="match status" value="1"/>
</dbReference>
<dbReference type="PANTHER" id="PTHR47966">
    <property type="entry name" value="BETA-SITE APP-CLEAVING ENZYME, ISOFORM A-RELATED"/>
    <property type="match status" value="1"/>
</dbReference>
<keyword evidence="6" id="KW-0222">Digestion</keyword>
<dbReference type="InterPro" id="IPR033121">
    <property type="entry name" value="PEPTIDASE_A1"/>
</dbReference>
<dbReference type="Pfam" id="PF00026">
    <property type="entry name" value="Asp"/>
    <property type="match status" value="1"/>
</dbReference>
<feature type="signal peptide" evidence="11">
    <location>
        <begin position="1"/>
        <end position="16"/>
    </location>
</feature>
<dbReference type="Gene3D" id="2.40.70.10">
    <property type="entry name" value="Acid Proteases"/>
    <property type="match status" value="2"/>
</dbReference>
<proteinExistence type="inferred from homology"/>
<keyword evidence="5 10" id="KW-0064">Aspartyl protease</keyword>
<feature type="disulfide bond" evidence="9">
    <location>
        <begin position="239"/>
        <end position="243"/>
    </location>
</feature>
<dbReference type="PANTHER" id="PTHR47966:SF22">
    <property type="entry name" value="PEPSIN A-3-RELATED"/>
    <property type="match status" value="1"/>
</dbReference>
<protein>
    <recommendedName>
        <fullName evidence="3">pepsin A</fullName>
        <ecNumber evidence="3">3.4.23.1</ecNumber>
    </recommendedName>
</protein>
<dbReference type="OMA" id="PENENAW"/>
<evidence type="ECO:0000256" key="11">
    <source>
        <dbReference type="SAM" id="SignalP"/>
    </source>
</evidence>
<evidence type="ECO:0000256" key="6">
    <source>
        <dbReference type="ARBA" id="ARBA00022757"/>
    </source>
</evidence>
<evidence type="ECO:0000256" key="10">
    <source>
        <dbReference type="RuleBase" id="RU000454"/>
    </source>
</evidence>
<dbReference type="FunFam" id="2.40.70.10:FF:000006">
    <property type="entry name" value="Cathepsin E"/>
    <property type="match status" value="1"/>
</dbReference>
<dbReference type="OrthoDB" id="771136at2759"/>
<name>A0A3Q4H536_NEOBR</name>
<dbReference type="PROSITE" id="PS00141">
    <property type="entry name" value="ASP_PROTEASE"/>
    <property type="match status" value="1"/>
</dbReference>
<accession>A0A3Q4H536</accession>
<feature type="disulfide bond" evidence="9">
    <location>
        <begin position="282"/>
        <end position="315"/>
    </location>
</feature>
<dbReference type="PRINTS" id="PR00792">
    <property type="entry name" value="PEPSIN"/>
</dbReference>
<evidence type="ECO:0000256" key="7">
    <source>
        <dbReference type="ARBA" id="ARBA00022801"/>
    </source>
</evidence>
<dbReference type="GeneTree" id="ENSGT00940000162710"/>
<evidence type="ECO:0000256" key="1">
    <source>
        <dbReference type="ARBA" id="ARBA00002318"/>
    </source>
</evidence>
<dbReference type="AlphaFoldDB" id="A0A3Q4H536"/>
<dbReference type="InterPro" id="IPR012848">
    <property type="entry name" value="Aspartic_peptidase_N"/>
</dbReference>
<dbReference type="Proteomes" id="UP000261580">
    <property type="component" value="Unassembled WGS sequence"/>
</dbReference>
<keyword evidence="8 9" id="KW-1015">Disulfide bond</keyword>
<sequence length="355" mass="38005">MKWLVVLAALVAFAECLHKMPLIKGKSARQTLKEKGLWEEYRKNHPYNPTAKFYNSGTESMTNDADVSPDYCIKLQNLKMHSSAENHNQFNPSQSSTFQWGDESLSIQYGTGSMTGLLGSDTVQVGGISVAKQVFGLSESEASFMTYMQADGILGLAFQSIASDNVVPVFNNMITQGLVSEPIFSVYLSGNSAQGSEVVFGGTDSTHYTGTITWIPLSSATYWQINMDSVTINGQTVACSGGCQAIIDTGTSLIVGPTTDINNLNSWVGASTDQSGDATVNCQNIPSMPDVTFTLNGNAFTVPASAYVSQSSSGCMTGFGQGGTMQLWILGDVFIREYYAVFNAQSQNIGLAKSA</sequence>
<dbReference type="Gene3D" id="6.10.140.60">
    <property type="match status" value="1"/>
</dbReference>
<dbReference type="Pfam" id="PF07966">
    <property type="entry name" value="A1_Propeptide"/>
    <property type="match status" value="1"/>
</dbReference>
<evidence type="ECO:0000313" key="13">
    <source>
        <dbReference type="Ensembl" id="ENSNBRP00000011497.1"/>
    </source>
</evidence>
<dbReference type="Gene3D" id="2.60.40.1960">
    <property type="match status" value="1"/>
</dbReference>
<comment type="function">
    <text evidence="1">Shows particularly broad specificity; although bonds involving phenylalanine and leucine are preferred, many others are also cleaved to some extent.</text>
</comment>
<dbReference type="GO" id="GO:0004190">
    <property type="term" value="F:aspartic-type endopeptidase activity"/>
    <property type="evidence" value="ECO:0007669"/>
    <property type="project" value="UniProtKB-KW"/>
</dbReference>
<dbReference type="InterPro" id="IPR001969">
    <property type="entry name" value="Aspartic_peptidase_AS"/>
</dbReference>
<evidence type="ECO:0000256" key="5">
    <source>
        <dbReference type="ARBA" id="ARBA00022750"/>
    </source>
</evidence>
<dbReference type="STRING" id="32507.ENSNBRP00000011497"/>
<evidence type="ECO:0000259" key="12">
    <source>
        <dbReference type="PROSITE" id="PS51767"/>
    </source>
</evidence>
<reference evidence="13" key="2">
    <citation type="submission" date="2025-09" db="UniProtKB">
        <authorList>
            <consortium name="Ensembl"/>
        </authorList>
    </citation>
    <scope>IDENTIFICATION</scope>
</reference>
<dbReference type="Ensembl" id="ENSNBRT00000011820.1">
    <property type="protein sequence ID" value="ENSNBRP00000011497.1"/>
    <property type="gene ID" value="ENSNBRG00000008944.1"/>
</dbReference>
<evidence type="ECO:0000256" key="9">
    <source>
        <dbReference type="PIRSR" id="PIRSR601461-2"/>
    </source>
</evidence>
<evidence type="ECO:0000256" key="4">
    <source>
        <dbReference type="ARBA" id="ARBA00022670"/>
    </source>
</evidence>
<keyword evidence="7 10" id="KW-0378">Hydrolase</keyword>
<dbReference type="GO" id="GO:0006508">
    <property type="term" value="P:proteolysis"/>
    <property type="evidence" value="ECO:0007669"/>
    <property type="project" value="UniProtKB-KW"/>
</dbReference>
<evidence type="ECO:0000256" key="2">
    <source>
        <dbReference type="ARBA" id="ARBA00007447"/>
    </source>
</evidence>
<evidence type="ECO:0000256" key="3">
    <source>
        <dbReference type="ARBA" id="ARBA00011924"/>
    </source>
</evidence>
<organism evidence="13 14">
    <name type="scientific">Neolamprologus brichardi</name>
    <name type="common">Fairy cichlid</name>
    <name type="synonym">Lamprologus brichardi</name>
    <dbReference type="NCBI Taxonomy" id="32507"/>
    <lineage>
        <taxon>Eukaryota</taxon>
        <taxon>Metazoa</taxon>
        <taxon>Chordata</taxon>
        <taxon>Craniata</taxon>
        <taxon>Vertebrata</taxon>
        <taxon>Euteleostomi</taxon>
        <taxon>Actinopterygii</taxon>
        <taxon>Neopterygii</taxon>
        <taxon>Teleostei</taxon>
        <taxon>Neoteleostei</taxon>
        <taxon>Acanthomorphata</taxon>
        <taxon>Ovalentaria</taxon>
        <taxon>Cichlomorphae</taxon>
        <taxon>Cichliformes</taxon>
        <taxon>Cichlidae</taxon>
        <taxon>African cichlids</taxon>
        <taxon>Pseudocrenilabrinae</taxon>
        <taxon>Lamprologini</taxon>
        <taxon>Neolamprologus</taxon>
    </lineage>
</organism>
<reference evidence="13" key="1">
    <citation type="submission" date="2025-08" db="UniProtKB">
        <authorList>
            <consortium name="Ensembl"/>
        </authorList>
    </citation>
    <scope>IDENTIFICATION</scope>
</reference>
<dbReference type="InterPro" id="IPR001461">
    <property type="entry name" value="Aspartic_peptidase_A1"/>
</dbReference>
<keyword evidence="14" id="KW-1185">Reference proteome</keyword>
<evidence type="ECO:0000256" key="8">
    <source>
        <dbReference type="ARBA" id="ARBA00023157"/>
    </source>
</evidence>
<dbReference type="InterPro" id="IPR021109">
    <property type="entry name" value="Peptidase_aspartic_dom_sf"/>
</dbReference>
<comment type="similarity">
    <text evidence="2 10">Belongs to the peptidase A1 family.</text>
</comment>
<dbReference type="PROSITE" id="PS51767">
    <property type="entry name" value="PEPTIDASE_A1"/>
    <property type="match status" value="1"/>
</dbReference>
<dbReference type="GO" id="GO:0007586">
    <property type="term" value="P:digestion"/>
    <property type="evidence" value="ECO:0007669"/>
    <property type="project" value="UniProtKB-KW"/>
</dbReference>
<feature type="domain" description="Peptidase A1" evidence="12">
    <location>
        <begin position="41"/>
        <end position="352"/>
    </location>
</feature>
<evidence type="ECO:0000313" key="14">
    <source>
        <dbReference type="Proteomes" id="UP000261580"/>
    </source>
</evidence>
<dbReference type="RefSeq" id="XP_006785637.1">
    <property type="nucleotide sequence ID" value="XM_006785574.1"/>
</dbReference>
<feature type="chain" id="PRO_5018644383" description="pepsin A" evidence="11">
    <location>
        <begin position="17"/>
        <end position="355"/>
    </location>
</feature>
<dbReference type="EC" id="3.4.23.1" evidence="3"/>
<dbReference type="GeneID" id="102787832"/>
<keyword evidence="11" id="KW-0732">Signal</keyword>
<keyword evidence="4 10" id="KW-0645">Protease</keyword>